<dbReference type="CDD" id="cd00067">
    <property type="entry name" value="GAL4"/>
    <property type="match status" value="1"/>
</dbReference>
<evidence type="ECO:0000313" key="10">
    <source>
        <dbReference type="Proteomes" id="UP000053599"/>
    </source>
</evidence>
<reference evidence="9 10" key="1">
    <citation type="submission" date="2015-01" db="EMBL/GenBank/DDBJ databases">
        <title>The Genome Sequence of Exophiala sideris CBS121828.</title>
        <authorList>
            <consortium name="The Broad Institute Genomics Platform"/>
            <person name="Cuomo C."/>
            <person name="de Hoog S."/>
            <person name="Gorbushina A."/>
            <person name="Stielow B."/>
            <person name="Teixiera M."/>
            <person name="Abouelleil A."/>
            <person name="Chapman S.B."/>
            <person name="Priest M."/>
            <person name="Young S.K."/>
            <person name="Wortman J."/>
            <person name="Nusbaum C."/>
            <person name="Birren B."/>
        </authorList>
    </citation>
    <scope>NUCLEOTIDE SEQUENCE [LARGE SCALE GENOMIC DNA]</scope>
    <source>
        <strain evidence="9 10">CBS 121828</strain>
    </source>
</reference>
<comment type="subcellular location">
    <subcellularLocation>
        <location evidence="1">Nucleus</location>
    </subcellularLocation>
</comment>
<dbReference type="PROSITE" id="PS50048">
    <property type="entry name" value="ZN2_CY6_FUNGAL_2"/>
    <property type="match status" value="1"/>
</dbReference>
<feature type="domain" description="Zn(2)-C6 fungal-type" evidence="8">
    <location>
        <begin position="23"/>
        <end position="52"/>
    </location>
</feature>
<dbReference type="STRING" id="1016849.A0A0D1YH27"/>
<evidence type="ECO:0000256" key="3">
    <source>
        <dbReference type="ARBA" id="ARBA00023015"/>
    </source>
</evidence>
<evidence type="ECO:0000256" key="4">
    <source>
        <dbReference type="ARBA" id="ARBA00023125"/>
    </source>
</evidence>
<protein>
    <recommendedName>
        <fullName evidence="8">Zn(2)-C6 fungal-type domain-containing protein</fullName>
    </recommendedName>
</protein>
<proteinExistence type="predicted"/>
<name>A0A0D1YH27_9EURO</name>
<dbReference type="InterPro" id="IPR050987">
    <property type="entry name" value="AtrR-like"/>
</dbReference>
<dbReference type="EMBL" id="KN846952">
    <property type="protein sequence ID" value="KIV82132.1"/>
    <property type="molecule type" value="Genomic_DNA"/>
</dbReference>
<feature type="compositionally biased region" description="Basic and acidic residues" evidence="7">
    <location>
        <begin position="11"/>
        <end position="20"/>
    </location>
</feature>
<accession>A0A0D1YH27</accession>
<keyword evidence="6" id="KW-0539">Nucleus</keyword>
<dbReference type="Gene3D" id="4.10.240.10">
    <property type="entry name" value="Zn(2)-C6 fungal-type DNA-binding domain"/>
    <property type="match status" value="1"/>
</dbReference>
<dbReference type="Pfam" id="PF00172">
    <property type="entry name" value="Zn_clus"/>
    <property type="match status" value="1"/>
</dbReference>
<dbReference type="HOGENOM" id="CLU_074389_1_0_1"/>
<dbReference type="GO" id="GO:0005634">
    <property type="term" value="C:nucleus"/>
    <property type="evidence" value="ECO:0007669"/>
    <property type="project" value="UniProtKB-SubCell"/>
</dbReference>
<dbReference type="AlphaFoldDB" id="A0A0D1YH27"/>
<keyword evidence="4" id="KW-0238">DNA-binding</keyword>
<dbReference type="OrthoDB" id="4119414at2759"/>
<sequence>MPKMKSGAGRKGGDGVKRRTPRACDRCKIKKSKCDGALKCKTCKASGSVCAYTARRGREARTYYCQMRGVMDEALQRLYWACRQKKNFPGDIPDEGTGVVTTDAILKGLRLSETAFDGLRRPDQVEGNCDHDNSHHQTLTSPTDPDHIHNDVAASTSQSSVASPANYSQRLLASPPLRLPSPIEPGFNIDMDMHSQTVLPSPQASARGLTHTMPRLVPGTEISADGNYGGDSCLDVDAFLDTSSCTISSEDETFDNFAGAMLWDSGSPRPPHLVDQQSLPGTFGDSYLAPWPGSLAAAYKTVPAV</sequence>
<dbReference type="GO" id="GO:0003677">
    <property type="term" value="F:DNA binding"/>
    <property type="evidence" value="ECO:0007669"/>
    <property type="project" value="UniProtKB-KW"/>
</dbReference>
<dbReference type="PANTHER" id="PTHR46910:SF3">
    <property type="entry name" value="HALOTOLERANCE PROTEIN 9-RELATED"/>
    <property type="match status" value="1"/>
</dbReference>
<dbReference type="Proteomes" id="UP000053599">
    <property type="component" value="Unassembled WGS sequence"/>
</dbReference>
<evidence type="ECO:0000259" key="8">
    <source>
        <dbReference type="PROSITE" id="PS50048"/>
    </source>
</evidence>
<dbReference type="SMART" id="SM00066">
    <property type="entry name" value="GAL4"/>
    <property type="match status" value="1"/>
</dbReference>
<keyword evidence="3" id="KW-0805">Transcription regulation</keyword>
<gene>
    <name evidence="9" type="ORF">PV11_04261</name>
</gene>
<feature type="compositionally biased region" description="Low complexity" evidence="7">
    <location>
        <begin position="153"/>
        <end position="165"/>
    </location>
</feature>
<feature type="region of interest" description="Disordered" evidence="7">
    <location>
        <begin position="120"/>
        <end position="165"/>
    </location>
</feature>
<dbReference type="InterPro" id="IPR001138">
    <property type="entry name" value="Zn2Cys6_DnaBD"/>
</dbReference>
<evidence type="ECO:0000256" key="7">
    <source>
        <dbReference type="SAM" id="MobiDB-lite"/>
    </source>
</evidence>
<evidence type="ECO:0000256" key="6">
    <source>
        <dbReference type="ARBA" id="ARBA00023242"/>
    </source>
</evidence>
<dbReference type="GO" id="GO:0000981">
    <property type="term" value="F:DNA-binding transcription factor activity, RNA polymerase II-specific"/>
    <property type="evidence" value="ECO:0007669"/>
    <property type="project" value="InterPro"/>
</dbReference>
<feature type="region of interest" description="Disordered" evidence="7">
    <location>
        <begin position="1"/>
        <end position="20"/>
    </location>
</feature>
<keyword evidence="5" id="KW-0804">Transcription</keyword>
<keyword evidence="2" id="KW-0479">Metal-binding</keyword>
<dbReference type="GO" id="GO:0008270">
    <property type="term" value="F:zinc ion binding"/>
    <property type="evidence" value="ECO:0007669"/>
    <property type="project" value="InterPro"/>
</dbReference>
<dbReference type="PANTHER" id="PTHR46910">
    <property type="entry name" value="TRANSCRIPTION FACTOR PDR1"/>
    <property type="match status" value="1"/>
</dbReference>
<evidence type="ECO:0000313" key="9">
    <source>
        <dbReference type="EMBL" id="KIV82132.1"/>
    </source>
</evidence>
<evidence type="ECO:0000256" key="5">
    <source>
        <dbReference type="ARBA" id="ARBA00023163"/>
    </source>
</evidence>
<dbReference type="InterPro" id="IPR036864">
    <property type="entry name" value="Zn2-C6_fun-type_DNA-bd_sf"/>
</dbReference>
<feature type="compositionally biased region" description="Basic and acidic residues" evidence="7">
    <location>
        <begin position="120"/>
        <end position="135"/>
    </location>
</feature>
<evidence type="ECO:0000256" key="1">
    <source>
        <dbReference type="ARBA" id="ARBA00004123"/>
    </source>
</evidence>
<dbReference type="PROSITE" id="PS00463">
    <property type="entry name" value="ZN2_CY6_FUNGAL_1"/>
    <property type="match status" value="1"/>
</dbReference>
<evidence type="ECO:0000256" key="2">
    <source>
        <dbReference type="ARBA" id="ARBA00022723"/>
    </source>
</evidence>
<organism evidence="9 10">
    <name type="scientific">Exophiala sideris</name>
    <dbReference type="NCBI Taxonomy" id="1016849"/>
    <lineage>
        <taxon>Eukaryota</taxon>
        <taxon>Fungi</taxon>
        <taxon>Dikarya</taxon>
        <taxon>Ascomycota</taxon>
        <taxon>Pezizomycotina</taxon>
        <taxon>Eurotiomycetes</taxon>
        <taxon>Chaetothyriomycetidae</taxon>
        <taxon>Chaetothyriales</taxon>
        <taxon>Herpotrichiellaceae</taxon>
        <taxon>Exophiala</taxon>
    </lineage>
</organism>
<dbReference type="SUPFAM" id="SSF57701">
    <property type="entry name" value="Zn2/Cys6 DNA-binding domain"/>
    <property type="match status" value="1"/>
</dbReference>